<reference evidence="1 2" key="1">
    <citation type="journal article" date="2017" name="Eur. J. Clin. Microbiol. Infect. Dis.">
        <title>Uncommonly isolated clinical Pseudomonas: identification and phylogenetic assignation.</title>
        <authorList>
            <person name="Mulet M."/>
            <person name="Gomila M."/>
            <person name="Ramirez A."/>
            <person name="Cardew S."/>
            <person name="Moore E.R."/>
            <person name="Lalucat J."/>
            <person name="Garcia-Valdes E."/>
        </authorList>
    </citation>
    <scope>NUCLEOTIDE SEQUENCE [LARGE SCALE GENOMIC DNA]</scope>
    <source>
        <strain evidence="1 2">SD129</strain>
    </source>
</reference>
<proteinExistence type="predicted"/>
<organism evidence="1 2">
    <name type="scientific">Stutzerimonas nosocomialis</name>
    <dbReference type="NCBI Taxonomy" id="1056496"/>
    <lineage>
        <taxon>Bacteria</taxon>
        <taxon>Pseudomonadati</taxon>
        <taxon>Pseudomonadota</taxon>
        <taxon>Gammaproteobacteria</taxon>
        <taxon>Pseudomonadales</taxon>
        <taxon>Pseudomonadaceae</taxon>
        <taxon>Stutzerimonas</taxon>
    </lineage>
</organism>
<dbReference type="Proteomes" id="UP000306753">
    <property type="component" value="Unassembled WGS sequence"/>
</dbReference>
<sequence length="121" mass="12382">MTTNPITDAIGALKLVPIVHHYPGVVCADALLAAASEAIERLEALDPAVLELVELYHVVAAELAPGQTLYVTPTTSSERPYGAVVTDAAGQLIVSAAAKTIEGLATLVRLRLPAGSGEAVA</sequence>
<name>A0A5R9QIL5_9GAMM</name>
<dbReference type="RefSeq" id="WP_138410765.1">
    <property type="nucleotide sequence ID" value="NZ_QLAG01000002.1"/>
</dbReference>
<dbReference type="AlphaFoldDB" id="A0A5R9QIL5"/>
<gene>
    <name evidence="1" type="ORF">DN820_01945</name>
</gene>
<comment type="caution">
    <text evidence="1">The sequence shown here is derived from an EMBL/GenBank/DDBJ whole genome shotgun (WGS) entry which is preliminary data.</text>
</comment>
<accession>A0A5R9QIL5</accession>
<evidence type="ECO:0000313" key="1">
    <source>
        <dbReference type="EMBL" id="TLX65097.1"/>
    </source>
</evidence>
<evidence type="ECO:0000313" key="2">
    <source>
        <dbReference type="Proteomes" id="UP000306753"/>
    </source>
</evidence>
<keyword evidence="2" id="KW-1185">Reference proteome</keyword>
<protein>
    <submittedName>
        <fullName evidence="1">Uncharacterized protein</fullName>
    </submittedName>
</protein>
<dbReference type="EMBL" id="QLAG01000002">
    <property type="protein sequence ID" value="TLX65097.1"/>
    <property type="molecule type" value="Genomic_DNA"/>
</dbReference>